<comment type="similarity">
    <text evidence="2">Belongs to the cytochrome P450 family.</text>
</comment>
<dbReference type="Gene3D" id="1.10.630.10">
    <property type="entry name" value="Cytochrome P450"/>
    <property type="match status" value="1"/>
</dbReference>
<evidence type="ECO:0000256" key="3">
    <source>
        <dbReference type="ARBA" id="ARBA00022617"/>
    </source>
</evidence>
<keyword evidence="3" id="KW-0349">Heme</keyword>
<dbReference type="VEuPathDB" id="VectorBase:AMEC020523"/>
<dbReference type="PANTHER" id="PTHR24291:SF187">
    <property type="entry name" value="CYTOCHROME P450 4AE1-RELATED"/>
    <property type="match status" value="1"/>
</dbReference>
<dbReference type="Proteomes" id="UP000075902">
    <property type="component" value="Unassembled WGS sequence"/>
</dbReference>
<evidence type="ECO:0008006" key="10">
    <source>
        <dbReference type="Google" id="ProtNLM"/>
    </source>
</evidence>
<evidence type="ECO:0000256" key="7">
    <source>
        <dbReference type="ARBA" id="ARBA00023033"/>
    </source>
</evidence>
<dbReference type="GO" id="GO:0016705">
    <property type="term" value="F:oxidoreductase activity, acting on paired donors, with incorporation or reduction of molecular oxygen"/>
    <property type="evidence" value="ECO:0007669"/>
    <property type="project" value="InterPro"/>
</dbReference>
<evidence type="ECO:0000256" key="5">
    <source>
        <dbReference type="ARBA" id="ARBA00023002"/>
    </source>
</evidence>
<sequence length="114" mass="12949">MTLKPVNAIPVLGSAYHFKDPTPEGIFNTFTGFHKQYGRNLIAQGLLNVPSMQITDPKVIEQIMQARTIEKTIIYDFMIPWLGTGLAISTGAKWAQRRKIITPTFHFKILEDFL</sequence>
<dbReference type="PANTHER" id="PTHR24291">
    <property type="entry name" value="CYTOCHROME P450 FAMILY 4"/>
    <property type="match status" value="1"/>
</dbReference>
<evidence type="ECO:0000256" key="6">
    <source>
        <dbReference type="ARBA" id="ARBA00023004"/>
    </source>
</evidence>
<protein>
    <recommendedName>
        <fullName evidence="10">Cytochrome P450</fullName>
    </recommendedName>
</protein>
<dbReference type="AlphaFoldDB" id="A0A182UHJ3"/>
<dbReference type="InterPro" id="IPR036396">
    <property type="entry name" value="Cyt_P450_sf"/>
</dbReference>
<dbReference type="GO" id="GO:0020037">
    <property type="term" value="F:heme binding"/>
    <property type="evidence" value="ECO:0007669"/>
    <property type="project" value="InterPro"/>
</dbReference>
<keyword evidence="7" id="KW-0503">Monooxygenase</keyword>
<dbReference type="STRING" id="34690.A0A182UHJ3"/>
<dbReference type="GO" id="GO:0004497">
    <property type="term" value="F:monooxygenase activity"/>
    <property type="evidence" value="ECO:0007669"/>
    <property type="project" value="UniProtKB-KW"/>
</dbReference>
<dbReference type="Pfam" id="PF00067">
    <property type="entry name" value="p450"/>
    <property type="match status" value="1"/>
</dbReference>
<accession>A0A182UHJ3</accession>
<dbReference type="SUPFAM" id="SSF48264">
    <property type="entry name" value="Cytochrome P450"/>
    <property type="match status" value="1"/>
</dbReference>
<dbReference type="InterPro" id="IPR001128">
    <property type="entry name" value="Cyt_P450"/>
</dbReference>
<reference evidence="8" key="2">
    <citation type="submission" date="2020-05" db="UniProtKB">
        <authorList>
            <consortium name="EnsemblMetazoa"/>
        </authorList>
    </citation>
    <scope>IDENTIFICATION</scope>
    <source>
        <strain evidence="8">CM1001059</strain>
    </source>
</reference>
<name>A0A182UHJ3_9DIPT</name>
<evidence type="ECO:0000256" key="1">
    <source>
        <dbReference type="ARBA" id="ARBA00001971"/>
    </source>
</evidence>
<evidence type="ECO:0000256" key="4">
    <source>
        <dbReference type="ARBA" id="ARBA00022723"/>
    </source>
</evidence>
<evidence type="ECO:0000256" key="2">
    <source>
        <dbReference type="ARBA" id="ARBA00010617"/>
    </source>
</evidence>
<evidence type="ECO:0000313" key="8">
    <source>
        <dbReference type="EnsemblMetazoa" id="AMEC020523-PA"/>
    </source>
</evidence>
<keyword evidence="5" id="KW-0560">Oxidoreductase</keyword>
<reference evidence="9" key="1">
    <citation type="submission" date="2014-01" db="EMBL/GenBank/DDBJ databases">
        <title>The Genome Sequence of Anopheles melas CM1001059_A (V2).</title>
        <authorList>
            <consortium name="The Broad Institute Genomics Platform"/>
            <person name="Neafsey D.E."/>
            <person name="Besansky N."/>
            <person name="Howell P."/>
            <person name="Walton C."/>
            <person name="Young S.K."/>
            <person name="Zeng Q."/>
            <person name="Gargeya S."/>
            <person name="Fitzgerald M."/>
            <person name="Haas B."/>
            <person name="Abouelleil A."/>
            <person name="Allen A.W."/>
            <person name="Alvarado L."/>
            <person name="Arachchi H.M."/>
            <person name="Berlin A.M."/>
            <person name="Chapman S.B."/>
            <person name="Gainer-Dewar J."/>
            <person name="Goldberg J."/>
            <person name="Griggs A."/>
            <person name="Gujja S."/>
            <person name="Hansen M."/>
            <person name="Howarth C."/>
            <person name="Imamovic A."/>
            <person name="Ireland A."/>
            <person name="Larimer J."/>
            <person name="McCowan C."/>
            <person name="Murphy C."/>
            <person name="Pearson M."/>
            <person name="Poon T.W."/>
            <person name="Priest M."/>
            <person name="Roberts A."/>
            <person name="Saif S."/>
            <person name="Shea T."/>
            <person name="Sisk P."/>
            <person name="Sykes S."/>
            <person name="Wortman J."/>
            <person name="Nusbaum C."/>
            <person name="Birren B."/>
        </authorList>
    </citation>
    <scope>NUCLEOTIDE SEQUENCE [LARGE SCALE GENOMIC DNA]</scope>
    <source>
        <strain evidence="9">CM1001059</strain>
    </source>
</reference>
<proteinExistence type="inferred from homology"/>
<keyword evidence="6" id="KW-0408">Iron</keyword>
<dbReference type="EnsemblMetazoa" id="AMEC020523-RA">
    <property type="protein sequence ID" value="AMEC020523-PA"/>
    <property type="gene ID" value="AMEC020523"/>
</dbReference>
<keyword evidence="9" id="KW-1185">Reference proteome</keyword>
<dbReference type="InterPro" id="IPR050196">
    <property type="entry name" value="Cytochrome_P450_Monoox"/>
</dbReference>
<organism evidence="8 9">
    <name type="scientific">Anopheles melas</name>
    <dbReference type="NCBI Taxonomy" id="34690"/>
    <lineage>
        <taxon>Eukaryota</taxon>
        <taxon>Metazoa</taxon>
        <taxon>Ecdysozoa</taxon>
        <taxon>Arthropoda</taxon>
        <taxon>Hexapoda</taxon>
        <taxon>Insecta</taxon>
        <taxon>Pterygota</taxon>
        <taxon>Neoptera</taxon>
        <taxon>Endopterygota</taxon>
        <taxon>Diptera</taxon>
        <taxon>Nematocera</taxon>
        <taxon>Culicoidea</taxon>
        <taxon>Culicidae</taxon>
        <taxon>Anophelinae</taxon>
        <taxon>Anopheles</taxon>
    </lineage>
</organism>
<evidence type="ECO:0000313" key="9">
    <source>
        <dbReference type="Proteomes" id="UP000075902"/>
    </source>
</evidence>
<dbReference type="GO" id="GO:0005506">
    <property type="term" value="F:iron ion binding"/>
    <property type="evidence" value="ECO:0007669"/>
    <property type="project" value="InterPro"/>
</dbReference>
<keyword evidence="4" id="KW-0479">Metal-binding</keyword>
<comment type="cofactor">
    <cofactor evidence="1">
        <name>heme</name>
        <dbReference type="ChEBI" id="CHEBI:30413"/>
    </cofactor>
</comment>